<dbReference type="NCBIfam" id="TIGR00878">
    <property type="entry name" value="purM"/>
    <property type="match status" value="1"/>
</dbReference>
<comment type="similarity">
    <text evidence="3 15">Belongs to the AIR synthase family.</text>
</comment>
<comment type="subcellular location">
    <subcellularLocation>
        <location evidence="1 15">Cytoplasm</location>
    </subcellularLocation>
</comment>
<evidence type="ECO:0000256" key="13">
    <source>
        <dbReference type="ARBA" id="ARBA00033093"/>
    </source>
</evidence>
<dbReference type="GO" id="GO:0005829">
    <property type="term" value="C:cytosol"/>
    <property type="evidence" value="ECO:0007669"/>
    <property type="project" value="TreeGrafter"/>
</dbReference>
<dbReference type="UniPathway" id="UPA00074">
    <property type="reaction ID" value="UER00129"/>
</dbReference>
<evidence type="ECO:0000256" key="5">
    <source>
        <dbReference type="ARBA" id="ARBA00020367"/>
    </source>
</evidence>
<dbReference type="GO" id="GO:0004641">
    <property type="term" value="F:phosphoribosylformylglycinamidine cyclo-ligase activity"/>
    <property type="evidence" value="ECO:0007669"/>
    <property type="project" value="UniProtKB-UniRule"/>
</dbReference>
<evidence type="ECO:0000313" key="18">
    <source>
        <dbReference type="EMBL" id="SJZ40718.1"/>
    </source>
</evidence>
<sequence length="338" mass="37284">MSKKYMEAGVNLEAGYEGVKRIKKHVERTKIKGAMDSLGAFGGAFDLSILKYKEPILVSGTDGVGTKLKLGIELDIHHTLGQDLVAMCVNDILVQGAKPLFFLDYIAIGKNDPSKIEDLVRGVSDGCILGKCALIGGETAEMPGVYEENHYDLAGFAVGVVEKSKMITGEKIESGDIIIGIKSSGIHSNGYSLVRKIIKDNDLDLRKIYEGFNKELGEVLLKPTKIYTELVEKVLEKIEVRGMCHITGGGFYENVPRVLPKGLGAQFNYKDIEILEIFKFLKKYGNLQWDEMFNIFNMGIGFMIIVRKEDVKEVLNILNGEGSVIGEVVKGVGVEIKW</sequence>
<keyword evidence="6 15" id="KW-0963">Cytoplasm</keyword>
<keyword evidence="8 15" id="KW-0547">Nucleotide-binding</keyword>
<dbReference type="PANTHER" id="PTHR10520:SF12">
    <property type="entry name" value="TRIFUNCTIONAL PURINE BIOSYNTHETIC PROTEIN ADENOSINE-3"/>
    <property type="match status" value="1"/>
</dbReference>
<dbReference type="FunFam" id="3.30.1330.10:FF:000001">
    <property type="entry name" value="Phosphoribosylformylglycinamidine cyclo-ligase"/>
    <property type="match status" value="1"/>
</dbReference>
<organism evidence="18 19">
    <name type="scientific">Cetobacterium ceti</name>
    <dbReference type="NCBI Taxonomy" id="180163"/>
    <lineage>
        <taxon>Bacteria</taxon>
        <taxon>Fusobacteriati</taxon>
        <taxon>Fusobacteriota</taxon>
        <taxon>Fusobacteriia</taxon>
        <taxon>Fusobacteriales</taxon>
        <taxon>Fusobacteriaceae</taxon>
        <taxon>Cetobacterium</taxon>
    </lineage>
</organism>
<evidence type="ECO:0000256" key="15">
    <source>
        <dbReference type="HAMAP-Rule" id="MF_00741"/>
    </source>
</evidence>
<reference evidence="18 19" key="1">
    <citation type="submission" date="2017-02" db="EMBL/GenBank/DDBJ databases">
        <authorList>
            <person name="Peterson S.W."/>
        </authorList>
    </citation>
    <scope>NUCLEOTIDE SEQUENCE [LARGE SCALE GENOMIC DNA]</scope>
    <source>
        <strain evidence="18 19">ATCC 700028</strain>
    </source>
</reference>
<dbReference type="Gene3D" id="3.90.650.10">
    <property type="entry name" value="PurM-like C-terminal domain"/>
    <property type="match status" value="1"/>
</dbReference>
<dbReference type="STRING" id="180163.SAMN02745174_00386"/>
<dbReference type="InterPro" id="IPR036921">
    <property type="entry name" value="PurM-like_N_sf"/>
</dbReference>
<evidence type="ECO:0000259" key="17">
    <source>
        <dbReference type="Pfam" id="PF02769"/>
    </source>
</evidence>
<dbReference type="AlphaFoldDB" id="A0A1T4KE30"/>
<evidence type="ECO:0000256" key="6">
    <source>
        <dbReference type="ARBA" id="ARBA00022490"/>
    </source>
</evidence>
<protein>
    <recommendedName>
        <fullName evidence="5 15">Phosphoribosylformylglycinamidine cyclo-ligase</fullName>
        <ecNumber evidence="4 15">6.3.3.1</ecNumber>
    </recommendedName>
    <alternativeName>
        <fullName evidence="12 15">AIR synthase</fullName>
    </alternativeName>
    <alternativeName>
        <fullName evidence="13 15">AIRS</fullName>
    </alternativeName>
    <alternativeName>
        <fullName evidence="11 15">Phosphoribosyl-aminoimidazole synthetase</fullName>
    </alternativeName>
</protein>
<accession>A0A1T4KE30</accession>
<dbReference type="HAMAP" id="MF_00741">
    <property type="entry name" value="AIRS"/>
    <property type="match status" value="1"/>
</dbReference>
<name>A0A1T4KE30_9FUSO</name>
<evidence type="ECO:0000256" key="3">
    <source>
        <dbReference type="ARBA" id="ARBA00010280"/>
    </source>
</evidence>
<dbReference type="GO" id="GO:0046084">
    <property type="term" value="P:adenine biosynthetic process"/>
    <property type="evidence" value="ECO:0007669"/>
    <property type="project" value="TreeGrafter"/>
</dbReference>
<dbReference type="Pfam" id="PF00586">
    <property type="entry name" value="AIRS"/>
    <property type="match status" value="1"/>
</dbReference>
<comment type="catalytic activity">
    <reaction evidence="14 15">
        <text>2-formamido-N(1)-(5-O-phospho-beta-D-ribosyl)acetamidine + ATP = 5-amino-1-(5-phospho-beta-D-ribosyl)imidazole + ADP + phosphate + H(+)</text>
        <dbReference type="Rhea" id="RHEA:23032"/>
        <dbReference type="ChEBI" id="CHEBI:15378"/>
        <dbReference type="ChEBI" id="CHEBI:30616"/>
        <dbReference type="ChEBI" id="CHEBI:43474"/>
        <dbReference type="ChEBI" id="CHEBI:137981"/>
        <dbReference type="ChEBI" id="CHEBI:147287"/>
        <dbReference type="ChEBI" id="CHEBI:456216"/>
        <dbReference type="EC" id="6.3.3.1"/>
    </reaction>
</comment>
<keyword evidence="7 15" id="KW-0436">Ligase</keyword>
<feature type="domain" description="PurM-like N-terminal" evidence="16">
    <location>
        <begin position="56"/>
        <end position="161"/>
    </location>
</feature>
<dbReference type="EMBL" id="FUWX01000005">
    <property type="protein sequence ID" value="SJZ40718.1"/>
    <property type="molecule type" value="Genomic_DNA"/>
</dbReference>
<dbReference type="InterPro" id="IPR016188">
    <property type="entry name" value="PurM-like_N"/>
</dbReference>
<evidence type="ECO:0000256" key="12">
    <source>
        <dbReference type="ARBA" id="ARBA00032931"/>
    </source>
</evidence>
<gene>
    <name evidence="15" type="primary">purM</name>
    <name evidence="18" type="ORF">SAMN02745174_00386</name>
</gene>
<evidence type="ECO:0000256" key="14">
    <source>
        <dbReference type="ARBA" id="ARBA00049057"/>
    </source>
</evidence>
<dbReference type="PANTHER" id="PTHR10520">
    <property type="entry name" value="TRIFUNCTIONAL PURINE BIOSYNTHETIC PROTEIN ADENOSINE-3-RELATED"/>
    <property type="match status" value="1"/>
</dbReference>
<proteinExistence type="inferred from homology"/>
<dbReference type="Gene3D" id="3.30.1330.10">
    <property type="entry name" value="PurM-like, N-terminal domain"/>
    <property type="match status" value="1"/>
</dbReference>
<keyword evidence="9 15" id="KW-0658">Purine biosynthesis</keyword>
<evidence type="ECO:0000256" key="7">
    <source>
        <dbReference type="ARBA" id="ARBA00022598"/>
    </source>
</evidence>
<dbReference type="InterPro" id="IPR010918">
    <property type="entry name" value="PurM-like_C_dom"/>
</dbReference>
<dbReference type="InterPro" id="IPR036676">
    <property type="entry name" value="PurM-like_C_sf"/>
</dbReference>
<evidence type="ECO:0000256" key="11">
    <source>
        <dbReference type="ARBA" id="ARBA00031908"/>
    </source>
</evidence>
<dbReference type="FunFam" id="3.90.650.10:FF:000011">
    <property type="entry name" value="Phosphoribosylformylglycinamidine cyclo-ligase"/>
    <property type="match status" value="1"/>
</dbReference>
<dbReference type="OrthoDB" id="9802507at2"/>
<dbReference type="CDD" id="cd02196">
    <property type="entry name" value="PurM"/>
    <property type="match status" value="1"/>
</dbReference>
<dbReference type="InterPro" id="IPR004733">
    <property type="entry name" value="PurM_cligase"/>
</dbReference>
<evidence type="ECO:0000256" key="10">
    <source>
        <dbReference type="ARBA" id="ARBA00022840"/>
    </source>
</evidence>
<evidence type="ECO:0000256" key="1">
    <source>
        <dbReference type="ARBA" id="ARBA00004496"/>
    </source>
</evidence>
<keyword evidence="10 15" id="KW-0067">ATP-binding</keyword>
<evidence type="ECO:0000256" key="4">
    <source>
        <dbReference type="ARBA" id="ARBA00013047"/>
    </source>
</evidence>
<evidence type="ECO:0000256" key="9">
    <source>
        <dbReference type="ARBA" id="ARBA00022755"/>
    </source>
</evidence>
<evidence type="ECO:0000256" key="8">
    <source>
        <dbReference type="ARBA" id="ARBA00022741"/>
    </source>
</evidence>
<evidence type="ECO:0000256" key="2">
    <source>
        <dbReference type="ARBA" id="ARBA00004686"/>
    </source>
</evidence>
<evidence type="ECO:0000313" key="19">
    <source>
        <dbReference type="Proteomes" id="UP000191153"/>
    </source>
</evidence>
<dbReference type="EC" id="6.3.3.1" evidence="4 15"/>
<evidence type="ECO:0000259" key="16">
    <source>
        <dbReference type="Pfam" id="PF00586"/>
    </source>
</evidence>
<dbReference type="GO" id="GO:0004637">
    <property type="term" value="F:phosphoribosylamine-glycine ligase activity"/>
    <property type="evidence" value="ECO:0007669"/>
    <property type="project" value="TreeGrafter"/>
</dbReference>
<dbReference type="Proteomes" id="UP000191153">
    <property type="component" value="Unassembled WGS sequence"/>
</dbReference>
<feature type="domain" description="PurM-like C-terminal" evidence="17">
    <location>
        <begin position="174"/>
        <end position="337"/>
    </location>
</feature>
<dbReference type="SUPFAM" id="SSF56042">
    <property type="entry name" value="PurM C-terminal domain-like"/>
    <property type="match status" value="1"/>
</dbReference>
<dbReference type="Pfam" id="PF02769">
    <property type="entry name" value="AIRS_C"/>
    <property type="match status" value="1"/>
</dbReference>
<dbReference type="RefSeq" id="WP_078692935.1">
    <property type="nucleotide sequence ID" value="NZ_FUWX01000005.1"/>
</dbReference>
<dbReference type="SUPFAM" id="SSF55326">
    <property type="entry name" value="PurM N-terminal domain-like"/>
    <property type="match status" value="1"/>
</dbReference>
<dbReference type="GO" id="GO:0005524">
    <property type="term" value="F:ATP binding"/>
    <property type="evidence" value="ECO:0007669"/>
    <property type="project" value="UniProtKB-KW"/>
</dbReference>
<comment type="pathway">
    <text evidence="2 15">Purine metabolism; IMP biosynthesis via de novo pathway; 5-amino-1-(5-phospho-D-ribosyl)imidazole from N(2)-formyl-N(1)-(5-phospho-D-ribosyl)glycinamide: step 2/2.</text>
</comment>
<keyword evidence="19" id="KW-1185">Reference proteome</keyword>
<dbReference type="GO" id="GO:0006189">
    <property type="term" value="P:'de novo' IMP biosynthetic process"/>
    <property type="evidence" value="ECO:0007669"/>
    <property type="project" value="UniProtKB-UniRule"/>
</dbReference>